<gene>
    <name evidence="1" type="ORF">BDY19DRAFT_950037</name>
</gene>
<evidence type="ECO:0000313" key="2">
    <source>
        <dbReference type="Proteomes" id="UP001055072"/>
    </source>
</evidence>
<protein>
    <submittedName>
        <fullName evidence="1">Uncharacterized protein</fullName>
    </submittedName>
</protein>
<organism evidence="1 2">
    <name type="scientific">Irpex rosettiformis</name>
    <dbReference type="NCBI Taxonomy" id="378272"/>
    <lineage>
        <taxon>Eukaryota</taxon>
        <taxon>Fungi</taxon>
        <taxon>Dikarya</taxon>
        <taxon>Basidiomycota</taxon>
        <taxon>Agaricomycotina</taxon>
        <taxon>Agaricomycetes</taxon>
        <taxon>Polyporales</taxon>
        <taxon>Irpicaceae</taxon>
        <taxon>Irpex</taxon>
    </lineage>
</organism>
<comment type="caution">
    <text evidence="1">The sequence shown here is derived from an EMBL/GenBank/DDBJ whole genome shotgun (WGS) entry which is preliminary data.</text>
</comment>
<sequence length="1159" mass="125312">MATPVVELDSTTSSSTMYNVVDTSVAGSSSDPQTSGSQAGSSGGKYSNGPHMRSRVTVVCAECKRLKLKCDRRTPCSSCLKRDTVQRCIYTQAAAEKIDIQSLHNRLLVVEGHLAQLTSGSPTTLASLPPFKTSYPLSTPPQPYTGASSQTGNPSSPQRPQIEPNSFYPTNDRALLITGNSGSSVLVSLDSTVNLWLNEIDTPSILDNSRPSVPPYSSSSRSGGNVVRVKLEPTPTTIPTTLGASSGSFMHSAGNISGFIPPIPHSIFIPVIDPRLSRGTSHSSPHSFDVPQVTPALLRFLPSTPSTRTRYMQSLTELMLMHPCFNIQHFEQRIDAMLSWGEANDTNTAKRDLARELFLGANSKKSEKEKHRGAPPPPSASPKPTLSFFAAACAAFALGALMTGDDGSDTSTSPSPSFSGSPSEEEIVRRSTNSTALFALSEQALSLFEKTSAYDLDSVVAMLLQVLYTLHDGQMRVAQTVFPLVGKAVNVARMMGLAMDPDEFAGTYSLFEAETRRRVWWDVCYYDWLVSDCMGQQPLVVENSFTTKIPADVDEERFSPSSTSIPTVNGGSGETAQTYLGLRCRLGQLIKGIRRQVTKDLAEDDASVEQAASGEQEINSWISELPESYRLNMEADVTHPLASSPSTSPFLMAQRCELVITANRAVLRLYIPFMTDPGASTTSKPSHQALMGTINAAHAVIYASRVLHTLWRDTRPAAFDFYDYGRSLFDAAVVCAYAAIQQPKNILAAEAVKGLCSALEVMRALDNGKSSSSSESNSSSSEAVRIVELMKEKAERARTPEVSTTTGLKRKRNESAPIRESTLIGGFQLPYVGPSVSSVKPEQSRAAPLSSKIAAVTGSRRDSSGNPHESKSLKTSSSSEKKDKEKSSKYPTIGIRVRTPQTSAAPPTTTSTTSTNHRQIAPINTSTQGPISPPDRSQQPSTLGSHSAVAYPYPQTQEPSSTGSMMHEFQMDFTSNPPSANEHYTRSYTTDSSPGSSTGYEHPPPPPSVTPFDNGPQPPHSFRTGPPPPPPPQDYYMSASPYTPNPPSYEQPPQNIGMSSTYGIPSSMDPAMSTGVPSIPSTPHDSYMMLPDKSGPAHFDAHLGKSELDRQMSADYQPTATSHSHGMPMTATSMTTPYVQQGWRPSNQWEYNKYYNHHA</sequence>
<keyword evidence="2" id="KW-1185">Reference proteome</keyword>
<accession>A0ACB8U1S6</accession>
<dbReference type="EMBL" id="MU274914">
    <property type="protein sequence ID" value="KAI0088272.1"/>
    <property type="molecule type" value="Genomic_DNA"/>
</dbReference>
<evidence type="ECO:0000313" key="1">
    <source>
        <dbReference type="EMBL" id="KAI0088272.1"/>
    </source>
</evidence>
<name>A0ACB8U1S6_9APHY</name>
<dbReference type="Proteomes" id="UP001055072">
    <property type="component" value="Unassembled WGS sequence"/>
</dbReference>
<proteinExistence type="predicted"/>
<reference evidence="1" key="1">
    <citation type="journal article" date="2021" name="Environ. Microbiol.">
        <title>Gene family expansions and transcriptome signatures uncover fungal adaptations to wood decay.</title>
        <authorList>
            <person name="Hage H."/>
            <person name="Miyauchi S."/>
            <person name="Viragh M."/>
            <person name="Drula E."/>
            <person name="Min B."/>
            <person name="Chaduli D."/>
            <person name="Navarro D."/>
            <person name="Favel A."/>
            <person name="Norest M."/>
            <person name="Lesage-Meessen L."/>
            <person name="Balint B."/>
            <person name="Merenyi Z."/>
            <person name="de Eugenio L."/>
            <person name="Morin E."/>
            <person name="Martinez A.T."/>
            <person name="Baldrian P."/>
            <person name="Stursova M."/>
            <person name="Martinez M.J."/>
            <person name="Novotny C."/>
            <person name="Magnuson J.K."/>
            <person name="Spatafora J.W."/>
            <person name="Maurice S."/>
            <person name="Pangilinan J."/>
            <person name="Andreopoulos W."/>
            <person name="LaButti K."/>
            <person name="Hundley H."/>
            <person name="Na H."/>
            <person name="Kuo A."/>
            <person name="Barry K."/>
            <person name="Lipzen A."/>
            <person name="Henrissat B."/>
            <person name="Riley R."/>
            <person name="Ahrendt S."/>
            <person name="Nagy L.G."/>
            <person name="Grigoriev I.V."/>
            <person name="Martin F."/>
            <person name="Rosso M.N."/>
        </authorList>
    </citation>
    <scope>NUCLEOTIDE SEQUENCE</scope>
    <source>
        <strain evidence="1">CBS 384.51</strain>
    </source>
</reference>